<gene>
    <name evidence="10" type="ordered locus">UWK_02856</name>
</gene>
<evidence type="ECO:0000256" key="4">
    <source>
        <dbReference type="ARBA" id="ARBA00022723"/>
    </source>
</evidence>
<dbReference type="PROSITE" id="PS51384">
    <property type="entry name" value="FAD_FR"/>
    <property type="match status" value="1"/>
</dbReference>
<evidence type="ECO:0000259" key="9">
    <source>
        <dbReference type="PROSITE" id="PS51384"/>
    </source>
</evidence>
<evidence type="ECO:0000256" key="1">
    <source>
        <dbReference type="ARBA" id="ARBA00001974"/>
    </source>
</evidence>
<evidence type="ECO:0000256" key="8">
    <source>
        <dbReference type="ARBA" id="ARBA00023014"/>
    </source>
</evidence>
<evidence type="ECO:0000256" key="2">
    <source>
        <dbReference type="ARBA" id="ARBA00022630"/>
    </source>
</evidence>
<keyword evidence="11" id="KW-1185">Reference proteome</keyword>
<dbReference type="Proteomes" id="UP000011721">
    <property type="component" value="Chromosome"/>
</dbReference>
<keyword evidence="5" id="KW-0274">FAD</keyword>
<dbReference type="PANTHER" id="PTHR47354">
    <property type="entry name" value="NADH OXIDOREDUCTASE HCR"/>
    <property type="match status" value="1"/>
</dbReference>
<evidence type="ECO:0000256" key="7">
    <source>
        <dbReference type="ARBA" id="ARBA00023004"/>
    </source>
</evidence>
<accession>M1PCQ0</accession>
<dbReference type="PIRSF" id="PIRSF006816">
    <property type="entry name" value="Cyc3_hyd_g"/>
    <property type="match status" value="1"/>
</dbReference>
<dbReference type="InterPro" id="IPR001709">
    <property type="entry name" value="Flavoprot_Pyr_Nucl_cyt_Rdtase"/>
</dbReference>
<dbReference type="GO" id="GO:0050660">
    <property type="term" value="F:flavin adenine dinucleotide binding"/>
    <property type="evidence" value="ECO:0007669"/>
    <property type="project" value="InterPro"/>
</dbReference>
<keyword evidence="3" id="KW-0001">2Fe-2S</keyword>
<dbReference type="PRINTS" id="PR00371">
    <property type="entry name" value="FPNCR"/>
</dbReference>
<dbReference type="CDD" id="cd00322">
    <property type="entry name" value="FNR_like"/>
    <property type="match status" value="1"/>
</dbReference>
<keyword evidence="6" id="KW-0560">Oxidoreductase</keyword>
<dbReference type="AlphaFoldDB" id="M1PCQ0"/>
<dbReference type="Pfam" id="PF00175">
    <property type="entry name" value="NAD_binding_1"/>
    <property type="match status" value="1"/>
</dbReference>
<keyword evidence="2" id="KW-0285">Flavoprotein</keyword>
<dbReference type="InterPro" id="IPR012165">
    <property type="entry name" value="Cyt_c3_hydrogenase_gsu"/>
</dbReference>
<dbReference type="HOGENOM" id="CLU_003827_7_3_7"/>
<protein>
    <submittedName>
        <fullName evidence="10">Flavodoxin reductase family protein</fullName>
    </submittedName>
</protein>
<organism evidence="10 11">
    <name type="scientific">Desulfocapsa sulfexigens (strain DSM 10523 / SB164P1)</name>
    <dbReference type="NCBI Taxonomy" id="1167006"/>
    <lineage>
        <taxon>Bacteria</taxon>
        <taxon>Pseudomonadati</taxon>
        <taxon>Thermodesulfobacteriota</taxon>
        <taxon>Desulfobulbia</taxon>
        <taxon>Desulfobulbales</taxon>
        <taxon>Desulfocapsaceae</taxon>
        <taxon>Desulfocapsa</taxon>
    </lineage>
</organism>
<dbReference type="InterPro" id="IPR017938">
    <property type="entry name" value="Riboflavin_synthase-like_b-brl"/>
</dbReference>
<feature type="domain" description="FAD-binding FR-type" evidence="9">
    <location>
        <begin position="2"/>
        <end position="98"/>
    </location>
</feature>
<dbReference type="Gene3D" id="2.40.30.10">
    <property type="entry name" value="Translation factors"/>
    <property type="match status" value="1"/>
</dbReference>
<keyword evidence="4" id="KW-0479">Metal-binding</keyword>
<dbReference type="InterPro" id="IPR039261">
    <property type="entry name" value="FNR_nucleotide-bd"/>
</dbReference>
<dbReference type="SUPFAM" id="SSF63380">
    <property type="entry name" value="Riboflavin synthase domain-like"/>
    <property type="match status" value="1"/>
</dbReference>
<dbReference type="InterPro" id="IPR050415">
    <property type="entry name" value="MRET"/>
</dbReference>
<dbReference type="PANTHER" id="PTHR47354:SF6">
    <property type="entry name" value="NADH OXIDOREDUCTASE HCR"/>
    <property type="match status" value="1"/>
</dbReference>
<comment type="cofactor">
    <cofactor evidence="1">
        <name>FAD</name>
        <dbReference type="ChEBI" id="CHEBI:57692"/>
    </cofactor>
</comment>
<dbReference type="SUPFAM" id="SSF52343">
    <property type="entry name" value="Ferredoxin reductase-like, C-terminal NADP-linked domain"/>
    <property type="match status" value="1"/>
</dbReference>
<dbReference type="InterPro" id="IPR017927">
    <property type="entry name" value="FAD-bd_FR_type"/>
</dbReference>
<evidence type="ECO:0000256" key="3">
    <source>
        <dbReference type="ARBA" id="ARBA00022714"/>
    </source>
</evidence>
<evidence type="ECO:0000256" key="5">
    <source>
        <dbReference type="ARBA" id="ARBA00022827"/>
    </source>
</evidence>
<keyword evidence="8" id="KW-0411">Iron-sulfur</keyword>
<dbReference type="Gene3D" id="3.40.50.80">
    <property type="entry name" value="Nucleotide-binding domain of ferredoxin-NADP reductase (FNR) module"/>
    <property type="match status" value="1"/>
</dbReference>
<dbReference type="GO" id="GO:0016491">
    <property type="term" value="F:oxidoreductase activity"/>
    <property type="evidence" value="ECO:0007669"/>
    <property type="project" value="UniProtKB-KW"/>
</dbReference>
<dbReference type="EMBL" id="CP003985">
    <property type="protein sequence ID" value="AGF79387.1"/>
    <property type="molecule type" value="Genomic_DNA"/>
</dbReference>
<proteinExistence type="predicted"/>
<keyword evidence="7" id="KW-0408">Iron</keyword>
<reference evidence="11" key="1">
    <citation type="journal article" date="2013" name="Stand. Genomic Sci.">
        <title>Complete genome sequence of Desulfocapsa sulfexigens, a marine deltaproteobacterium specialized in disproportionating inorganic sulfur compounds.</title>
        <authorList>
            <person name="Finster K.W."/>
            <person name="Kjeldsen K.U."/>
            <person name="Kube M."/>
            <person name="Reinhardt R."/>
            <person name="Mussmann M."/>
            <person name="Amann R."/>
            <person name="Schreiber L."/>
        </authorList>
    </citation>
    <scope>NUCLEOTIDE SEQUENCE [LARGE SCALE GENOMIC DNA]</scope>
    <source>
        <strain evidence="11">DSM 10523 / SB164P1</strain>
    </source>
</reference>
<dbReference type="GO" id="GO:0046872">
    <property type="term" value="F:metal ion binding"/>
    <property type="evidence" value="ECO:0007669"/>
    <property type="project" value="UniProtKB-KW"/>
</dbReference>
<evidence type="ECO:0000313" key="10">
    <source>
        <dbReference type="EMBL" id="AGF79387.1"/>
    </source>
</evidence>
<dbReference type="InterPro" id="IPR001433">
    <property type="entry name" value="OxRdtase_FAD/NAD-bd"/>
</dbReference>
<dbReference type="STRING" id="1167006.UWK_02856"/>
<dbReference type="KEGG" id="dsf:UWK_02856"/>
<evidence type="ECO:0000256" key="6">
    <source>
        <dbReference type="ARBA" id="ARBA00023002"/>
    </source>
</evidence>
<dbReference type="GO" id="GO:0006221">
    <property type="term" value="P:pyrimidine nucleotide biosynthetic process"/>
    <property type="evidence" value="ECO:0007669"/>
    <property type="project" value="InterPro"/>
</dbReference>
<dbReference type="PRINTS" id="PR00406">
    <property type="entry name" value="CYTB5RDTASE"/>
</dbReference>
<name>M1PCQ0_DESSD</name>
<sequence length="231" mass="25836">MIMEYPAKFLKRTERTPTAVSYRFTRHKGFSFTAGQYMLVNLGDKLVHPLSLSNCPEESNFIEFTKRMTSSPYCSRLESLEKGETINIKGPLGDFCLAESHETLVMVAGGIGITPIRSILTSLEKKKENTGKVILLYGNLNREDIAFKDELETLKIPNYHLVHVLSDPTGMENVYHGFISADIISKEVPDCSNAHYMVSGPPVMVEAIKKALASIDVLGDHIRTDMFLGYK</sequence>
<dbReference type="GO" id="GO:0051537">
    <property type="term" value="F:2 iron, 2 sulfur cluster binding"/>
    <property type="evidence" value="ECO:0007669"/>
    <property type="project" value="UniProtKB-KW"/>
</dbReference>
<dbReference type="eggNOG" id="COG1018">
    <property type="taxonomic scope" value="Bacteria"/>
</dbReference>
<evidence type="ECO:0000313" key="11">
    <source>
        <dbReference type="Proteomes" id="UP000011721"/>
    </source>
</evidence>